<evidence type="ECO:0000313" key="2">
    <source>
        <dbReference type="EMBL" id="SOD14846.1"/>
    </source>
</evidence>
<dbReference type="AlphaFoldDB" id="A0A285ZYW3"/>
<evidence type="ECO:0000313" key="3">
    <source>
        <dbReference type="Proteomes" id="UP000219281"/>
    </source>
</evidence>
<organism evidence="2 3">
    <name type="scientific">Pedobacter xixiisoli</name>
    <dbReference type="NCBI Taxonomy" id="1476464"/>
    <lineage>
        <taxon>Bacteria</taxon>
        <taxon>Pseudomonadati</taxon>
        <taxon>Bacteroidota</taxon>
        <taxon>Sphingobacteriia</taxon>
        <taxon>Sphingobacteriales</taxon>
        <taxon>Sphingobacteriaceae</taxon>
        <taxon>Pedobacter</taxon>
    </lineage>
</organism>
<keyword evidence="3" id="KW-1185">Reference proteome</keyword>
<feature type="signal peptide" evidence="1">
    <location>
        <begin position="1"/>
        <end position="21"/>
    </location>
</feature>
<reference evidence="3" key="1">
    <citation type="submission" date="2017-09" db="EMBL/GenBank/DDBJ databases">
        <authorList>
            <person name="Varghese N."/>
            <person name="Submissions S."/>
        </authorList>
    </citation>
    <scope>NUCLEOTIDE SEQUENCE [LARGE SCALE GENOMIC DNA]</scope>
    <source>
        <strain evidence="3">CGMCC 1.12803</strain>
    </source>
</reference>
<dbReference type="SUPFAM" id="SSF49464">
    <property type="entry name" value="Carboxypeptidase regulatory domain-like"/>
    <property type="match status" value="1"/>
</dbReference>
<gene>
    <name evidence="2" type="ORF">SAMN06297358_1803</name>
</gene>
<dbReference type="RefSeq" id="WP_097131083.1">
    <property type="nucleotide sequence ID" value="NZ_SSBV01000002.1"/>
</dbReference>
<evidence type="ECO:0000256" key="1">
    <source>
        <dbReference type="SAM" id="SignalP"/>
    </source>
</evidence>
<feature type="chain" id="PRO_5013398167" evidence="1">
    <location>
        <begin position="22"/>
        <end position="409"/>
    </location>
</feature>
<dbReference type="Pfam" id="PF13715">
    <property type="entry name" value="CarbopepD_reg_2"/>
    <property type="match status" value="1"/>
</dbReference>
<dbReference type="Gene3D" id="2.60.40.1120">
    <property type="entry name" value="Carboxypeptidase-like, regulatory domain"/>
    <property type="match status" value="1"/>
</dbReference>
<dbReference type="EMBL" id="OCMT01000002">
    <property type="protein sequence ID" value="SOD14846.1"/>
    <property type="molecule type" value="Genomic_DNA"/>
</dbReference>
<name>A0A285ZYW3_9SPHI</name>
<dbReference type="Proteomes" id="UP000219281">
    <property type="component" value="Unassembled WGS sequence"/>
</dbReference>
<accession>A0A285ZYW3</accession>
<sequence>MRLKLPTLLLFILLFKVASFAQSNFTISGVVRDDKETIPGAAIYLSGTKISTITNNEGKFSLGKLPAGNYDVLIQVVGYLPYSKSITISDKNIYIDATIKANAVTLNEVVIKPDPNRLRYLNLFKDFFIGQTPNSRECKILNSHVLRIDYNKQSKILSVGSDEFLIIENKALGYKIKYLLQNFEYDYSTRIVYFAGFPFFEEMKGSKSRINKWNKKRNIAYYGSSQHFFQSLYQGTSETEGFVIHKLATIGNKNRLPDSTINANIKRLSAGPRAINMLTFTKDDSLNFWLKERSKPKAMAVLNKAKVLTDTLVKTYNEDVKSVNFTDDLFVMYTKEKETEEYANLGFYVSRAPDMGNFQVSLINLLEPPILFYKSGSIANPRSFLYKGFWAYEKMGDSVPIEYKPIVLK</sequence>
<protein>
    <submittedName>
        <fullName evidence="2">CarboxypepD_reg-like domain-containing protein</fullName>
    </submittedName>
</protein>
<dbReference type="InterPro" id="IPR008969">
    <property type="entry name" value="CarboxyPept-like_regulatory"/>
</dbReference>
<proteinExistence type="predicted"/>
<dbReference type="OrthoDB" id="1223654at2"/>
<keyword evidence="1" id="KW-0732">Signal</keyword>